<keyword evidence="3" id="KW-1185">Reference proteome</keyword>
<dbReference type="EMBL" id="BMNE01000019">
    <property type="protein sequence ID" value="GGO01140.1"/>
    <property type="molecule type" value="Genomic_DNA"/>
</dbReference>
<comment type="caution">
    <text evidence="2">The sequence shown here is derived from an EMBL/GenBank/DDBJ whole genome shotgun (WGS) entry which is preliminary data.</text>
</comment>
<accession>A0ABQ2L3B0</accession>
<protein>
    <submittedName>
        <fullName evidence="2">Uncharacterized protein</fullName>
    </submittedName>
</protein>
<dbReference type="Proteomes" id="UP000658127">
    <property type="component" value="Unassembled WGS sequence"/>
</dbReference>
<proteinExistence type="predicted"/>
<feature type="region of interest" description="Disordered" evidence="1">
    <location>
        <begin position="325"/>
        <end position="344"/>
    </location>
</feature>
<evidence type="ECO:0000313" key="2">
    <source>
        <dbReference type="EMBL" id="GGO01140.1"/>
    </source>
</evidence>
<gene>
    <name evidence="2" type="ORF">GCM10011610_70700</name>
</gene>
<reference evidence="3" key="1">
    <citation type="journal article" date="2019" name="Int. J. Syst. Evol. Microbiol.">
        <title>The Global Catalogue of Microorganisms (GCM) 10K type strain sequencing project: providing services to taxonomists for standard genome sequencing and annotation.</title>
        <authorList>
            <consortium name="The Broad Institute Genomics Platform"/>
            <consortium name="The Broad Institute Genome Sequencing Center for Infectious Disease"/>
            <person name="Wu L."/>
            <person name="Ma J."/>
        </authorList>
    </citation>
    <scope>NUCLEOTIDE SEQUENCE [LARGE SCALE GENOMIC DNA]</scope>
    <source>
        <strain evidence="3">CGMCC 4.7329</strain>
    </source>
</reference>
<dbReference type="RefSeq" id="WP_189034874.1">
    <property type="nucleotide sequence ID" value="NZ_BMNE01000019.1"/>
</dbReference>
<name>A0ABQ2L3B0_9NOCA</name>
<sequence length="344" mass="37741">MPNLEEKPGKFRMSGADQRILVHHMAFYGLGDILHTQIDGVTLRWESGKPCIEAAGLAPEIVESAVGECLTGRGMWVDRRSGPEKRATMSPRLTPFKSTEAWRTHQNDREKTLDSLTASHAWNDLRYLAALGEPSYWHRDFKGVLLQDAGASRFEMQPRNRGSEFVGNRLRPLSEKLPTRKTGLLAAGLTGESAIDELGGNPDSVSATGMTTPGAIDNALVWCALWGIGQFPIAPRLTGNAVTSGHLAASKPRREWFYVPAWEGRWRVPRLRTILASAQLRDAAVAGISDLDTDDVKRSAASDWLRARGVRGIVRFPVGRFGSDNAPERRALNGEPIPIQAATT</sequence>
<evidence type="ECO:0000313" key="3">
    <source>
        <dbReference type="Proteomes" id="UP000658127"/>
    </source>
</evidence>
<organism evidence="2 3">
    <name type="scientific">Nocardia rhizosphaerihabitans</name>
    <dbReference type="NCBI Taxonomy" id="1691570"/>
    <lineage>
        <taxon>Bacteria</taxon>
        <taxon>Bacillati</taxon>
        <taxon>Actinomycetota</taxon>
        <taxon>Actinomycetes</taxon>
        <taxon>Mycobacteriales</taxon>
        <taxon>Nocardiaceae</taxon>
        <taxon>Nocardia</taxon>
    </lineage>
</organism>
<evidence type="ECO:0000256" key="1">
    <source>
        <dbReference type="SAM" id="MobiDB-lite"/>
    </source>
</evidence>